<comment type="caution">
    <text evidence="1">The sequence shown here is derived from an EMBL/GenBank/DDBJ whole genome shotgun (WGS) entry which is preliminary data.</text>
</comment>
<evidence type="ECO:0000313" key="2">
    <source>
        <dbReference type="Proteomes" id="UP001519460"/>
    </source>
</evidence>
<gene>
    <name evidence="1" type="ORF">BaRGS_00028889</name>
</gene>
<reference evidence="1 2" key="1">
    <citation type="journal article" date="2023" name="Sci. Data">
        <title>Genome assembly of the Korean intertidal mud-creeper Batillaria attramentaria.</title>
        <authorList>
            <person name="Patra A.K."/>
            <person name="Ho P.T."/>
            <person name="Jun S."/>
            <person name="Lee S.J."/>
            <person name="Kim Y."/>
            <person name="Won Y.J."/>
        </authorList>
    </citation>
    <scope>NUCLEOTIDE SEQUENCE [LARGE SCALE GENOMIC DNA]</scope>
    <source>
        <strain evidence="1">Wonlab-2016</strain>
    </source>
</reference>
<protein>
    <submittedName>
        <fullName evidence="1">Uncharacterized protein</fullName>
    </submittedName>
</protein>
<sequence length="105" mass="12146">MDLKPALVPFSGQLQTLLRTFPKVDRLFGTHQRHLKGFHASLALLSSPGVHVFRPQLTCFVYERPDRGVVRLLSYKSQFVTHQFNDMNHVSVHFYGRWQSNDCSC</sequence>
<accession>A0ABD0JY35</accession>
<evidence type="ECO:0000313" key="1">
    <source>
        <dbReference type="EMBL" id="KAK7479899.1"/>
    </source>
</evidence>
<dbReference type="AlphaFoldDB" id="A0ABD0JY35"/>
<organism evidence="1 2">
    <name type="scientific">Batillaria attramentaria</name>
    <dbReference type="NCBI Taxonomy" id="370345"/>
    <lineage>
        <taxon>Eukaryota</taxon>
        <taxon>Metazoa</taxon>
        <taxon>Spiralia</taxon>
        <taxon>Lophotrochozoa</taxon>
        <taxon>Mollusca</taxon>
        <taxon>Gastropoda</taxon>
        <taxon>Caenogastropoda</taxon>
        <taxon>Sorbeoconcha</taxon>
        <taxon>Cerithioidea</taxon>
        <taxon>Batillariidae</taxon>
        <taxon>Batillaria</taxon>
    </lineage>
</organism>
<dbReference type="Proteomes" id="UP001519460">
    <property type="component" value="Unassembled WGS sequence"/>
</dbReference>
<proteinExistence type="predicted"/>
<keyword evidence="2" id="KW-1185">Reference proteome</keyword>
<name>A0ABD0JY35_9CAEN</name>
<dbReference type="EMBL" id="JACVVK020000293">
    <property type="protein sequence ID" value="KAK7479899.1"/>
    <property type="molecule type" value="Genomic_DNA"/>
</dbReference>